<dbReference type="PIRSF" id="PIRSF000185">
    <property type="entry name" value="Glu_DH"/>
    <property type="match status" value="1"/>
</dbReference>
<dbReference type="InterPro" id="IPR014362">
    <property type="entry name" value="Glu_DH"/>
</dbReference>
<dbReference type="InterPro" id="IPR006095">
    <property type="entry name" value="Glu/Leu/Phe/Val/Trp_DH"/>
</dbReference>
<dbReference type="CDD" id="cd01076">
    <property type="entry name" value="NAD_bind_1_Glu_DH"/>
    <property type="match status" value="1"/>
</dbReference>
<dbReference type="SMART" id="SM00839">
    <property type="entry name" value="ELFV_dehydrog"/>
    <property type="match status" value="1"/>
</dbReference>
<dbReference type="EMBL" id="JACHHG010000003">
    <property type="protein sequence ID" value="MBB6097588.1"/>
    <property type="molecule type" value="Genomic_DNA"/>
</dbReference>
<dbReference type="FunFam" id="3.40.50.10860:FF:000003">
    <property type="entry name" value="Glutamate dehydrogenase"/>
    <property type="match status" value="1"/>
</dbReference>
<dbReference type="GO" id="GO:0004352">
    <property type="term" value="F:glutamate dehydrogenase (NAD+) activity"/>
    <property type="evidence" value="ECO:0007669"/>
    <property type="project" value="TreeGrafter"/>
</dbReference>
<feature type="active site" description="Proton donor" evidence="4">
    <location>
        <position position="106"/>
    </location>
</feature>
<accession>A0A841I005</accession>
<dbReference type="InterPro" id="IPR036291">
    <property type="entry name" value="NAD(P)-bd_dom_sf"/>
</dbReference>
<name>A0A841I005_9DEIO</name>
<comment type="caution">
    <text evidence="8">The sequence shown here is derived from an EMBL/GenBank/DDBJ whole genome shotgun (WGS) entry which is preliminary data.</text>
</comment>
<organism evidence="8 9">
    <name type="scientific">Deinobacterium chartae</name>
    <dbReference type="NCBI Taxonomy" id="521158"/>
    <lineage>
        <taxon>Bacteria</taxon>
        <taxon>Thermotogati</taxon>
        <taxon>Deinococcota</taxon>
        <taxon>Deinococci</taxon>
        <taxon>Deinococcales</taxon>
        <taxon>Deinococcaceae</taxon>
        <taxon>Deinobacterium</taxon>
    </lineage>
</organism>
<feature type="site" description="Important for catalysis" evidence="5">
    <location>
        <position position="146"/>
    </location>
</feature>
<dbReference type="InterPro" id="IPR033524">
    <property type="entry name" value="Glu/Leu/Phe/Val_DH_AS"/>
</dbReference>
<dbReference type="PANTHER" id="PTHR11606">
    <property type="entry name" value="GLUTAMATE DEHYDROGENASE"/>
    <property type="match status" value="1"/>
</dbReference>
<dbReference type="RefSeq" id="WP_183985178.1">
    <property type="nucleotide sequence ID" value="NZ_JACHHG010000003.1"/>
</dbReference>
<sequence length="416" mass="44122">MGIPHVQWSAYLAQIERALPYSEATSASIAYLKYPKRTVSLSLPVAMDDGTVQVFRGYRTVHSIARGPAKGGLRYKPGLTLEEVEALAAQMTIKCAVMDLPFGGGKGGIDVDPRTLSQGELERLTRRYTSELVDLLGPTQDIPAPDIGTNERIMAWILDTYSENRGTTSSGVVTGKPVSLGGSLGRREAAGRGAAYAAARVLPAYGLDLEGATIAIQGFGTVGRSAALAFSELGARVVAVSDRGGAIYNPAGLDVHALIDHKSHSGSVAGFAHSRAIAHEALLGLEVNVLLPAVDAGTLNEDNQASVRAGFILEGANAAITPAAEVALKRRGVVIIPDIIANAGGVTVSYFEWVQDASNFFWTEEEIRAALEKHMRAAVGAMLQFAYRHQIDLRTAAYVVALNRLNNATTLRGVYP</sequence>
<dbReference type="InterPro" id="IPR006096">
    <property type="entry name" value="Glu/Leu/Phe/Val/Trp_DH_C"/>
</dbReference>
<gene>
    <name evidence="8" type="ORF">HNR42_001005</name>
</gene>
<dbReference type="Proteomes" id="UP000569951">
    <property type="component" value="Unassembled WGS sequence"/>
</dbReference>
<dbReference type="Pfam" id="PF02812">
    <property type="entry name" value="ELFV_dehydrog_N"/>
    <property type="match status" value="1"/>
</dbReference>
<proteinExistence type="inferred from homology"/>
<dbReference type="Gene3D" id="3.40.50.720">
    <property type="entry name" value="NAD(P)-binding Rossmann-like Domain"/>
    <property type="match status" value="1"/>
</dbReference>
<protein>
    <recommendedName>
        <fullName evidence="3">Glutamate dehydrogenase</fullName>
    </recommendedName>
</protein>
<keyword evidence="2 3" id="KW-0560">Oxidoreductase</keyword>
<evidence type="ECO:0000256" key="1">
    <source>
        <dbReference type="ARBA" id="ARBA00006382"/>
    </source>
</evidence>
<evidence type="ECO:0000256" key="4">
    <source>
        <dbReference type="PIRSR" id="PIRSR000185-1"/>
    </source>
</evidence>
<evidence type="ECO:0000313" key="9">
    <source>
        <dbReference type="Proteomes" id="UP000569951"/>
    </source>
</evidence>
<feature type="domain" description="Glutamate/phenylalanine/leucine/valine/L-tryptophan dehydrogenase C-terminal" evidence="7">
    <location>
        <begin position="183"/>
        <end position="413"/>
    </location>
</feature>
<evidence type="ECO:0000313" key="8">
    <source>
        <dbReference type="EMBL" id="MBB6097588.1"/>
    </source>
</evidence>
<dbReference type="SUPFAM" id="SSF53223">
    <property type="entry name" value="Aminoacid dehydrogenase-like, N-terminal domain"/>
    <property type="match status" value="1"/>
</dbReference>
<evidence type="ECO:0000256" key="6">
    <source>
        <dbReference type="RuleBase" id="RU004417"/>
    </source>
</evidence>
<evidence type="ECO:0000256" key="3">
    <source>
        <dbReference type="PIRNR" id="PIRNR000185"/>
    </source>
</evidence>
<dbReference type="SUPFAM" id="SSF51735">
    <property type="entry name" value="NAD(P)-binding Rossmann-fold domains"/>
    <property type="match status" value="1"/>
</dbReference>
<comment type="similarity">
    <text evidence="1 3 6">Belongs to the Glu/Leu/Phe/Val dehydrogenases family.</text>
</comment>
<keyword evidence="9" id="KW-1185">Reference proteome</keyword>
<evidence type="ECO:0000256" key="5">
    <source>
        <dbReference type="PIRSR" id="PIRSR000185-3"/>
    </source>
</evidence>
<dbReference type="AlphaFoldDB" id="A0A841I005"/>
<dbReference type="GO" id="GO:0006538">
    <property type="term" value="P:L-glutamate catabolic process"/>
    <property type="evidence" value="ECO:0007669"/>
    <property type="project" value="TreeGrafter"/>
</dbReference>
<reference evidence="8 9" key="1">
    <citation type="submission" date="2020-08" db="EMBL/GenBank/DDBJ databases">
        <title>Genomic Encyclopedia of Type Strains, Phase IV (KMG-IV): sequencing the most valuable type-strain genomes for metagenomic binning, comparative biology and taxonomic classification.</title>
        <authorList>
            <person name="Goeker M."/>
        </authorList>
    </citation>
    <scope>NUCLEOTIDE SEQUENCE [LARGE SCALE GENOMIC DNA]</scope>
    <source>
        <strain evidence="8 9">DSM 21458</strain>
    </source>
</reference>
<dbReference type="InterPro" id="IPR046346">
    <property type="entry name" value="Aminoacid_DH-like_N_sf"/>
</dbReference>
<evidence type="ECO:0000256" key="2">
    <source>
        <dbReference type="ARBA" id="ARBA00023002"/>
    </source>
</evidence>
<dbReference type="InterPro" id="IPR033922">
    <property type="entry name" value="NAD_bind_Glu_DH"/>
</dbReference>
<dbReference type="PANTHER" id="PTHR11606:SF13">
    <property type="entry name" value="GLUTAMATE DEHYDROGENASE 1, MITOCHONDRIAL"/>
    <property type="match status" value="1"/>
</dbReference>
<dbReference type="Pfam" id="PF00208">
    <property type="entry name" value="ELFV_dehydrog"/>
    <property type="match status" value="1"/>
</dbReference>
<dbReference type="Gene3D" id="3.40.50.10860">
    <property type="entry name" value="Leucine Dehydrogenase, chain A, domain 1"/>
    <property type="match status" value="1"/>
</dbReference>
<dbReference type="PROSITE" id="PS00074">
    <property type="entry name" value="GLFV_DEHYDROGENASE"/>
    <property type="match status" value="1"/>
</dbReference>
<evidence type="ECO:0000259" key="7">
    <source>
        <dbReference type="SMART" id="SM00839"/>
    </source>
</evidence>
<dbReference type="PRINTS" id="PR00082">
    <property type="entry name" value="GLFDHDRGNASE"/>
</dbReference>
<dbReference type="InterPro" id="IPR006097">
    <property type="entry name" value="Glu/Leu/Phe/Val/Trp_DH_dimer"/>
</dbReference>